<dbReference type="InterPro" id="IPR001543">
    <property type="entry name" value="FliN-like_C"/>
</dbReference>
<name>A0A379I8R9_PSEFL</name>
<evidence type="ECO:0000259" key="1">
    <source>
        <dbReference type="Pfam" id="PF01052"/>
    </source>
</evidence>
<dbReference type="RefSeq" id="WP_038446066.1">
    <property type="nucleotide sequence ID" value="NZ_CP008896.1"/>
</dbReference>
<accession>A0A379I8R9</accession>
<dbReference type="GO" id="GO:0071978">
    <property type="term" value="P:bacterial-type flagellum-dependent swarming motility"/>
    <property type="evidence" value="ECO:0007669"/>
    <property type="project" value="TreeGrafter"/>
</dbReference>
<feature type="domain" description="Flagellar motor switch protein FliN-like C-terminal" evidence="1">
    <location>
        <begin position="270"/>
        <end position="337"/>
    </location>
</feature>
<dbReference type="AlphaFoldDB" id="A0A379I8R9"/>
<dbReference type="Gene3D" id="2.30.330.10">
    <property type="entry name" value="SpoA-like"/>
    <property type="match status" value="2"/>
</dbReference>
<protein>
    <submittedName>
        <fullName evidence="2">Putative type III secretion protein</fullName>
    </submittedName>
</protein>
<dbReference type="EMBL" id="UGUS01000002">
    <property type="protein sequence ID" value="SUD29168.1"/>
    <property type="molecule type" value="Genomic_DNA"/>
</dbReference>
<dbReference type="PANTHER" id="PTHR30034">
    <property type="entry name" value="FLAGELLAR MOTOR SWITCH PROTEIN FLIM"/>
    <property type="match status" value="1"/>
</dbReference>
<dbReference type="PANTHER" id="PTHR30034:SF6">
    <property type="entry name" value="YOP PROTEINS TRANSLOCATION PROTEIN Q"/>
    <property type="match status" value="1"/>
</dbReference>
<sequence length="340" mass="37097">MIMPALAIPSIRKSTVAARLRLGRGLSLSFQVADRHGELLLEPGRAPRGSGPIYFESARGLLAFSEPGPMFSLLGACPVTLAAAGNDPDSWFWELFQHHLSPQIRSLFGYLRLQPSPGKLTFGCRLTVTLGTSRVVGYLLLAPESLFALCEAGRWKPTAKPLLPSFQLAIAVTLGRLQLPITQLRRLREGDVLVLEQAFFDVQGTGQLRIGRHRLHGCIDDESGAMCLTLISIEEMSVDEEFSTQYYPGHDEDDLDEPVVDVFGHEPFDELSMVLNVRCGTLNLTLGELRNLAPGAVLSIAGYAPGMAGLYYGDRPIGLGQLVEVDGRLGLQLSRVVFAR</sequence>
<dbReference type="SUPFAM" id="SSF101801">
    <property type="entry name" value="Surface presentation of antigens (SPOA)"/>
    <property type="match status" value="1"/>
</dbReference>
<dbReference type="GO" id="GO:0050918">
    <property type="term" value="P:positive chemotaxis"/>
    <property type="evidence" value="ECO:0007669"/>
    <property type="project" value="TreeGrafter"/>
</dbReference>
<organism evidence="2 3">
    <name type="scientific">Pseudomonas fluorescens</name>
    <dbReference type="NCBI Taxonomy" id="294"/>
    <lineage>
        <taxon>Bacteria</taxon>
        <taxon>Pseudomonadati</taxon>
        <taxon>Pseudomonadota</taxon>
        <taxon>Gammaproteobacteria</taxon>
        <taxon>Pseudomonadales</taxon>
        <taxon>Pseudomonadaceae</taxon>
        <taxon>Pseudomonas</taxon>
    </lineage>
</organism>
<dbReference type="InterPro" id="IPR036429">
    <property type="entry name" value="SpoA-like_sf"/>
</dbReference>
<evidence type="ECO:0000313" key="3">
    <source>
        <dbReference type="Proteomes" id="UP000255125"/>
    </source>
</evidence>
<reference evidence="2 3" key="1">
    <citation type="submission" date="2018-06" db="EMBL/GenBank/DDBJ databases">
        <authorList>
            <consortium name="Pathogen Informatics"/>
            <person name="Doyle S."/>
        </authorList>
    </citation>
    <scope>NUCLEOTIDE SEQUENCE [LARGE SCALE GENOMIC DNA]</scope>
    <source>
        <strain evidence="2 3">NCTC10392</strain>
    </source>
</reference>
<gene>
    <name evidence="2" type="primary">rscQAB</name>
    <name evidence="2" type="ORF">NCTC10392_01113</name>
</gene>
<evidence type="ECO:0000313" key="2">
    <source>
        <dbReference type="EMBL" id="SUD29168.1"/>
    </source>
</evidence>
<dbReference type="KEGG" id="pfn:HZ99_22690"/>
<dbReference type="Pfam" id="PF01052">
    <property type="entry name" value="FliMN_C"/>
    <property type="match status" value="1"/>
</dbReference>
<proteinExistence type="predicted"/>
<dbReference type="OrthoDB" id="6516509at2"/>
<dbReference type="Proteomes" id="UP000255125">
    <property type="component" value="Unassembled WGS sequence"/>
</dbReference>